<dbReference type="PRINTS" id="PR00996">
    <property type="entry name" value="CHERMTFRASE"/>
</dbReference>
<keyword evidence="8" id="KW-1185">Reference proteome</keyword>
<dbReference type="PANTHER" id="PTHR24422">
    <property type="entry name" value="CHEMOTAXIS PROTEIN METHYLTRANSFERASE"/>
    <property type="match status" value="1"/>
</dbReference>
<dbReference type="GO" id="GO:0008983">
    <property type="term" value="F:protein-glutamate O-methyltransferase activity"/>
    <property type="evidence" value="ECO:0007669"/>
    <property type="project" value="UniProtKB-EC"/>
</dbReference>
<dbReference type="Pfam" id="PF03705">
    <property type="entry name" value="CheR_N"/>
    <property type="match status" value="1"/>
</dbReference>
<evidence type="ECO:0000256" key="4">
    <source>
        <dbReference type="ARBA" id="ARBA00022679"/>
    </source>
</evidence>
<dbReference type="SUPFAM" id="SSF53335">
    <property type="entry name" value="S-adenosyl-L-methionine-dependent methyltransferases"/>
    <property type="match status" value="1"/>
</dbReference>
<organism evidence="7 8">
    <name type="scientific">Desulfonema limicola</name>
    <dbReference type="NCBI Taxonomy" id="45656"/>
    <lineage>
        <taxon>Bacteria</taxon>
        <taxon>Pseudomonadati</taxon>
        <taxon>Thermodesulfobacteriota</taxon>
        <taxon>Desulfobacteria</taxon>
        <taxon>Desulfobacterales</taxon>
        <taxon>Desulfococcaceae</taxon>
        <taxon>Desulfonema</taxon>
    </lineage>
</organism>
<evidence type="ECO:0000256" key="5">
    <source>
        <dbReference type="ARBA" id="ARBA00022691"/>
    </source>
</evidence>
<dbReference type="InterPro" id="IPR050903">
    <property type="entry name" value="Bact_Chemotaxis_MeTrfase"/>
</dbReference>
<dbReference type="EC" id="2.1.1.80" evidence="2"/>
<dbReference type="PROSITE" id="PS50123">
    <property type="entry name" value="CHER"/>
    <property type="match status" value="1"/>
</dbReference>
<keyword evidence="3 7" id="KW-0489">Methyltransferase</keyword>
<dbReference type="Gene3D" id="3.40.50.150">
    <property type="entry name" value="Vaccinia Virus protein VP39"/>
    <property type="match status" value="1"/>
</dbReference>
<name>A0A975BE74_9BACT</name>
<sequence length="290" mass="33566">MELSEEEFASMRAYILRICGMDIREEKKYLIKQRIEPLVRALGCSSFGEYHQKLMQEPFASYEKDLVISAITTNETSFFRDTKPFDAFRDHLLPRLGKNILQIKQKNLFNKGPKVRIWSAGTSTGQEAYTIAILIHEYIEKNRYSGIGPKDFSIMASDISPVALSKAEAGIYSESEAARGLSDIYLKKYFTFNNKQWKVNESLRRMVEFKRLNLAEPFSITTQFDLIFCRNVLIYFDENNKKQIFERFSKALAAHGHIILGATENIYCITDKFTSVRYGDSIFYVKSDHL</sequence>
<dbReference type="InterPro" id="IPR022642">
    <property type="entry name" value="CheR_C"/>
</dbReference>
<evidence type="ECO:0000259" key="6">
    <source>
        <dbReference type="PROSITE" id="PS50123"/>
    </source>
</evidence>
<gene>
    <name evidence="7" type="primary">cheR6</name>
    <name evidence="7" type="ORF">dnl_61360</name>
</gene>
<dbReference type="Gene3D" id="1.10.155.10">
    <property type="entry name" value="Chemotaxis receptor methyltransferase CheR, N-terminal domain"/>
    <property type="match status" value="1"/>
</dbReference>
<protein>
    <recommendedName>
        <fullName evidence="2">protein-glutamate O-methyltransferase</fullName>
        <ecNumber evidence="2">2.1.1.80</ecNumber>
    </recommendedName>
</protein>
<comment type="catalytic activity">
    <reaction evidence="1">
        <text>L-glutamyl-[protein] + S-adenosyl-L-methionine = [protein]-L-glutamate 5-O-methyl ester + S-adenosyl-L-homocysteine</text>
        <dbReference type="Rhea" id="RHEA:24452"/>
        <dbReference type="Rhea" id="RHEA-COMP:10208"/>
        <dbReference type="Rhea" id="RHEA-COMP:10311"/>
        <dbReference type="ChEBI" id="CHEBI:29973"/>
        <dbReference type="ChEBI" id="CHEBI:57856"/>
        <dbReference type="ChEBI" id="CHEBI:59789"/>
        <dbReference type="ChEBI" id="CHEBI:82795"/>
        <dbReference type="EC" id="2.1.1.80"/>
    </reaction>
</comment>
<dbReference type="PANTHER" id="PTHR24422:SF21">
    <property type="entry name" value="CHEMOTAXIS PROTEIN METHYLTRANSFERASE 1"/>
    <property type="match status" value="1"/>
</dbReference>
<dbReference type="AlphaFoldDB" id="A0A975BE74"/>
<evidence type="ECO:0000313" key="8">
    <source>
        <dbReference type="Proteomes" id="UP000663720"/>
    </source>
</evidence>
<dbReference type="RefSeq" id="WP_207689523.1">
    <property type="nucleotide sequence ID" value="NZ_CP061799.1"/>
</dbReference>
<reference evidence="7" key="1">
    <citation type="journal article" date="2021" name="Microb. Physiol.">
        <title>Proteogenomic Insights into the Physiology of Marine, Sulfate-Reducing, Filamentous Desulfonema limicola and Desulfonema magnum.</title>
        <authorList>
            <person name="Schnaars V."/>
            <person name="Wohlbrand L."/>
            <person name="Scheve S."/>
            <person name="Hinrichs C."/>
            <person name="Reinhardt R."/>
            <person name="Rabus R."/>
        </authorList>
    </citation>
    <scope>NUCLEOTIDE SEQUENCE</scope>
    <source>
        <strain evidence="7">5ac10</strain>
    </source>
</reference>
<dbReference type="Pfam" id="PF01739">
    <property type="entry name" value="CheR"/>
    <property type="match status" value="1"/>
</dbReference>
<evidence type="ECO:0000256" key="3">
    <source>
        <dbReference type="ARBA" id="ARBA00022603"/>
    </source>
</evidence>
<evidence type="ECO:0000256" key="1">
    <source>
        <dbReference type="ARBA" id="ARBA00001541"/>
    </source>
</evidence>
<feature type="domain" description="CheR-type methyltransferase" evidence="6">
    <location>
        <begin position="1"/>
        <end position="289"/>
    </location>
</feature>
<dbReference type="InterPro" id="IPR022641">
    <property type="entry name" value="CheR_N"/>
</dbReference>
<evidence type="ECO:0000313" key="7">
    <source>
        <dbReference type="EMBL" id="QTA83721.1"/>
    </source>
</evidence>
<keyword evidence="4" id="KW-0808">Transferase</keyword>
<accession>A0A975BE74</accession>
<dbReference type="InterPro" id="IPR000780">
    <property type="entry name" value="CheR_MeTrfase"/>
</dbReference>
<keyword evidence="5" id="KW-0949">S-adenosyl-L-methionine</keyword>
<dbReference type="KEGG" id="dli:dnl_61360"/>
<dbReference type="GO" id="GO:0032259">
    <property type="term" value="P:methylation"/>
    <property type="evidence" value="ECO:0007669"/>
    <property type="project" value="UniProtKB-KW"/>
</dbReference>
<dbReference type="EMBL" id="CP061799">
    <property type="protein sequence ID" value="QTA83721.1"/>
    <property type="molecule type" value="Genomic_DNA"/>
</dbReference>
<dbReference type="InterPro" id="IPR029063">
    <property type="entry name" value="SAM-dependent_MTases_sf"/>
</dbReference>
<dbReference type="SMART" id="SM00138">
    <property type="entry name" value="MeTrc"/>
    <property type="match status" value="1"/>
</dbReference>
<dbReference type="InterPro" id="IPR036804">
    <property type="entry name" value="CheR_N_sf"/>
</dbReference>
<proteinExistence type="predicted"/>
<evidence type="ECO:0000256" key="2">
    <source>
        <dbReference type="ARBA" id="ARBA00012534"/>
    </source>
</evidence>
<dbReference type="Proteomes" id="UP000663720">
    <property type="component" value="Chromosome"/>
</dbReference>
<dbReference type="SUPFAM" id="SSF47757">
    <property type="entry name" value="Chemotaxis receptor methyltransferase CheR, N-terminal domain"/>
    <property type="match status" value="1"/>
</dbReference>